<proteinExistence type="predicted"/>
<dbReference type="InterPro" id="IPR036640">
    <property type="entry name" value="ABC1_TM_sf"/>
</dbReference>
<dbReference type="FunFam" id="1.20.1560.10:FF:000025">
    <property type="entry name" value="ABC transporter B family member 9"/>
    <property type="match status" value="1"/>
</dbReference>
<keyword evidence="1" id="KW-0812">Transmembrane</keyword>
<organism evidence="4">
    <name type="scientific">Rhizophora mucronata</name>
    <name type="common">Asiatic mangrove</name>
    <dbReference type="NCBI Taxonomy" id="61149"/>
    <lineage>
        <taxon>Eukaryota</taxon>
        <taxon>Viridiplantae</taxon>
        <taxon>Streptophyta</taxon>
        <taxon>Embryophyta</taxon>
        <taxon>Tracheophyta</taxon>
        <taxon>Spermatophyta</taxon>
        <taxon>Magnoliopsida</taxon>
        <taxon>eudicotyledons</taxon>
        <taxon>Gunneridae</taxon>
        <taxon>Pentapetalae</taxon>
        <taxon>rosids</taxon>
        <taxon>fabids</taxon>
        <taxon>Malpighiales</taxon>
        <taxon>Rhizophoraceae</taxon>
        <taxon>Rhizophora</taxon>
    </lineage>
</organism>
<dbReference type="Gene3D" id="1.20.1560.10">
    <property type="entry name" value="ABC transporter type 1, transmembrane domain"/>
    <property type="match status" value="1"/>
</dbReference>
<keyword evidence="2" id="KW-1133">Transmembrane helix</keyword>
<dbReference type="GO" id="GO:0016020">
    <property type="term" value="C:membrane"/>
    <property type="evidence" value="ECO:0007669"/>
    <property type="project" value="InterPro"/>
</dbReference>
<protein>
    <submittedName>
        <fullName evidence="4">ABC transporter B family member 11-like</fullName>
    </submittedName>
</protein>
<dbReference type="GO" id="GO:0005524">
    <property type="term" value="F:ATP binding"/>
    <property type="evidence" value="ECO:0007669"/>
    <property type="project" value="InterPro"/>
</dbReference>
<keyword evidence="3" id="KW-0472">Membrane</keyword>
<evidence type="ECO:0000313" key="4">
    <source>
        <dbReference type="EMBL" id="MBX34709.1"/>
    </source>
</evidence>
<name>A0A2P2MWX6_RHIMU</name>
<evidence type="ECO:0000256" key="2">
    <source>
        <dbReference type="ARBA" id="ARBA00022989"/>
    </source>
</evidence>
<sequence>MPILAGFLCTGVSQSTGMAPERTKAQDSAASIFAILDRKVKIDSNSGEGLNTFTCKWLHEV</sequence>
<evidence type="ECO:0000256" key="3">
    <source>
        <dbReference type="ARBA" id="ARBA00023136"/>
    </source>
</evidence>
<dbReference type="AlphaFoldDB" id="A0A2P2MWX6"/>
<dbReference type="EMBL" id="GGEC01054225">
    <property type="protein sequence ID" value="MBX34709.1"/>
    <property type="molecule type" value="Transcribed_RNA"/>
</dbReference>
<accession>A0A2P2MWX6</accession>
<reference evidence="4" key="1">
    <citation type="submission" date="2018-02" db="EMBL/GenBank/DDBJ databases">
        <title>Rhizophora mucronata_Transcriptome.</title>
        <authorList>
            <person name="Meera S.P."/>
            <person name="Sreeshan A."/>
            <person name="Augustine A."/>
        </authorList>
    </citation>
    <scope>NUCLEOTIDE SEQUENCE</scope>
    <source>
        <tissue evidence="4">Leaf</tissue>
    </source>
</reference>
<evidence type="ECO:0000256" key="1">
    <source>
        <dbReference type="ARBA" id="ARBA00022692"/>
    </source>
</evidence>